<dbReference type="PANTHER" id="PTHR12840">
    <property type="entry name" value="NADH-UBIQUINONE OXIDOREDUCTASE ASHI SUBUNIT"/>
    <property type="match status" value="1"/>
</dbReference>
<dbReference type="VEuPathDB" id="FungiDB:FOXG_08786"/>
<name>A0A420RS03_FUSOX</name>
<dbReference type="VEuPathDB" id="FungiDB:FOZG_06419"/>
<accession>A0A420RS03</accession>
<keyword evidence="2" id="KW-1133">Transmembrane helix</keyword>
<evidence type="ECO:0000256" key="1">
    <source>
        <dbReference type="SAM" id="MobiDB-lite"/>
    </source>
</evidence>
<dbReference type="VEuPathDB" id="FungiDB:FOC1_g10009071"/>
<dbReference type="VEuPathDB" id="FungiDB:FOIG_12380"/>
<dbReference type="VEuPathDB" id="FungiDB:FOMG_15715"/>
<dbReference type="InterPro" id="IPR008699">
    <property type="entry name" value="NDUFB8"/>
</dbReference>
<dbReference type="EMBL" id="MRCY01000010">
    <property type="protein sequence ID" value="RKL19794.1"/>
    <property type="molecule type" value="Genomic_DNA"/>
</dbReference>
<reference evidence="3 4" key="1">
    <citation type="journal article" date="2018" name="Sci. Rep.">
        <title>Characterisation of pathogen-specific regions and novel effector candidates in Fusarium oxysporum f. sp. cepae.</title>
        <authorList>
            <person name="Armitage A.D."/>
            <person name="Taylor A."/>
            <person name="Sobczyk M.K."/>
            <person name="Baxter L."/>
            <person name="Greenfield B.P."/>
            <person name="Bates H.J."/>
            <person name="Wilson F."/>
            <person name="Jackson A.C."/>
            <person name="Ott S."/>
            <person name="Harrison R.J."/>
            <person name="Clarkson J.P."/>
        </authorList>
    </citation>
    <scope>NUCLEOTIDE SEQUENCE [LARGE SCALE GENOMIC DNA]</scope>
    <source>
        <strain evidence="3 4">Fo_A28</strain>
    </source>
</reference>
<evidence type="ECO:0000313" key="3">
    <source>
        <dbReference type="EMBL" id="RKL19794.1"/>
    </source>
</evidence>
<sequence length="193" mass="21842">MHAPGPPNELTENGPNALSNWSPRHCHSAEMLPQRIVRASALRSTMTAARRLPTIQRRTFLPDQYTDKKVIDQKYPEPPSLSEAEDPGMRQFRDPHANWWDPQERRNFGEPIHEDNDVLGIFSPWEYTWTTTGPGAVMVGTFIAVFLSVTGVVYLNYPDRPAYPREFEGGLERELGGPGATRVSGQGYWIFVC</sequence>
<feature type="transmembrane region" description="Helical" evidence="2">
    <location>
        <begin position="135"/>
        <end position="157"/>
    </location>
</feature>
<keyword evidence="2" id="KW-0812">Transmembrane</keyword>
<dbReference type="VEuPathDB" id="FungiDB:FOC4_g10012207"/>
<organism evidence="3 4">
    <name type="scientific">Fusarium oxysporum</name>
    <name type="common">Fusarium vascular wilt</name>
    <dbReference type="NCBI Taxonomy" id="5507"/>
    <lineage>
        <taxon>Eukaryota</taxon>
        <taxon>Fungi</taxon>
        <taxon>Dikarya</taxon>
        <taxon>Ascomycota</taxon>
        <taxon>Pezizomycotina</taxon>
        <taxon>Sordariomycetes</taxon>
        <taxon>Hypocreomycetidae</taxon>
        <taxon>Hypocreales</taxon>
        <taxon>Nectriaceae</taxon>
        <taxon>Fusarium</taxon>
        <taxon>Fusarium oxysporum species complex</taxon>
    </lineage>
</organism>
<proteinExistence type="predicted"/>
<gene>
    <name evidence="3" type="ORF">BFJ68_g3273</name>
</gene>
<dbReference type="Pfam" id="PF05821">
    <property type="entry name" value="NDUF_B8"/>
    <property type="match status" value="1"/>
</dbReference>
<dbReference type="Proteomes" id="UP000285860">
    <property type="component" value="Unassembled WGS sequence"/>
</dbReference>
<dbReference type="PANTHER" id="PTHR12840:SF1">
    <property type="entry name" value="NADH DEHYDROGENASE [UBIQUINONE] 1 BETA SUBCOMPLEX SUBUNIT 8, MITOCHONDRIAL"/>
    <property type="match status" value="1"/>
</dbReference>
<dbReference type="GO" id="GO:0005739">
    <property type="term" value="C:mitochondrion"/>
    <property type="evidence" value="ECO:0007669"/>
    <property type="project" value="InterPro"/>
</dbReference>
<comment type="caution">
    <text evidence="3">The sequence shown here is derived from an EMBL/GenBank/DDBJ whole genome shotgun (WGS) entry which is preliminary data.</text>
</comment>
<feature type="compositionally biased region" description="Polar residues" evidence="1">
    <location>
        <begin position="10"/>
        <end position="22"/>
    </location>
</feature>
<dbReference type="AlphaFoldDB" id="A0A420RS03"/>
<evidence type="ECO:0008006" key="5">
    <source>
        <dbReference type="Google" id="ProtNLM"/>
    </source>
</evidence>
<protein>
    <recommendedName>
        <fullName evidence="5">NADH dehydrogenase (Ubiquinone) 1 beta subcomplex 8</fullName>
    </recommendedName>
</protein>
<evidence type="ECO:0000256" key="2">
    <source>
        <dbReference type="SAM" id="Phobius"/>
    </source>
</evidence>
<feature type="region of interest" description="Disordered" evidence="1">
    <location>
        <begin position="1"/>
        <end position="24"/>
    </location>
</feature>
<evidence type="ECO:0000313" key="4">
    <source>
        <dbReference type="Proteomes" id="UP000285860"/>
    </source>
</evidence>
<dbReference type="VEuPathDB" id="FungiDB:HZS61_013156"/>
<keyword evidence="2" id="KW-0472">Membrane</keyword>